<dbReference type="EMBL" id="JAMPKM010000055">
    <property type="protein sequence ID" value="MEP0820980.1"/>
    <property type="molecule type" value="Genomic_DNA"/>
</dbReference>
<dbReference type="Pfam" id="PF13188">
    <property type="entry name" value="PAS_8"/>
    <property type="match status" value="2"/>
</dbReference>
<evidence type="ECO:0000256" key="7">
    <source>
        <dbReference type="SAM" id="MobiDB-lite"/>
    </source>
</evidence>
<feature type="domain" description="PAS" evidence="10">
    <location>
        <begin position="451"/>
        <end position="522"/>
    </location>
</feature>
<dbReference type="SUPFAM" id="SSF47384">
    <property type="entry name" value="Homodimeric domain of signal transducing histidine kinase"/>
    <property type="match status" value="1"/>
</dbReference>
<dbReference type="InterPro" id="IPR001789">
    <property type="entry name" value="Sig_transdc_resp-reg_receiver"/>
</dbReference>
<feature type="domain" description="PAC" evidence="11">
    <location>
        <begin position="275"/>
        <end position="323"/>
    </location>
</feature>
<dbReference type="Gene3D" id="3.30.565.10">
    <property type="entry name" value="Histidine kinase-like ATPase, C-terminal domain"/>
    <property type="match status" value="1"/>
</dbReference>
<evidence type="ECO:0000256" key="1">
    <source>
        <dbReference type="ARBA" id="ARBA00000085"/>
    </source>
</evidence>
<keyword evidence="5" id="KW-0902">Two-component regulatory system</keyword>
<keyword evidence="4" id="KW-0418">Kinase</keyword>
<evidence type="ECO:0000259" key="11">
    <source>
        <dbReference type="PROSITE" id="PS50113"/>
    </source>
</evidence>
<evidence type="ECO:0000256" key="5">
    <source>
        <dbReference type="ARBA" id="ARBA00023012"/>
    </source>
</evidence>
<reference evidence="12 13" key="1">
    <citation type="submission" date="2022-04" db="EMBL/GenBank/DDBJ databases">
        <title>Positive selection, recombination, and allopatry shape intraspecific diversity of widespread and dominant cyanobacteria.</title>
        <authorList>
            <person name="Wei J."/>
            <person name="Shu W."/>
            <person name="Hu C."/>
        </authorList>
    </citation>
    <scope>NUCLEOTIDE SEQUENCE [LARGE SCALE GENOMIC DNA]</scope>
    <source>
        <strain evidence="12 13">GB2-A4</strain>
    </source>
</reference>
<evidence type="ECO:0000256" key="2">
    <source>
        <dbReference type="ARBA" id="ARBA00012438"/>
    </source>
</evidence>
<dbReference type="SMART" id="SM00388">
    <property type="entry name" value="HisKA"/>
    <property type="match status" value="1"/>
</dbReference>
<dbReference type="CDD" id="cd17580">
    <property type="entry name" value="REC_2_DhkD-like"/>
    <property type="match status" value="1"/>
</dbReference>
<dbReference type="Proteomes" id="UP001464891">
    <property type="component" value="Unassembled WGS sequence"/>
</dbReference>
<dbReference type="NCBIfam" id="TIGR00229">
    <property type="entry name" value="sensory_box"/>
    <property type="match status" value="4"/>
</dbReference>
<evidence type="ECO:0000256" key="3">
    <source>
        <dbReference type="ARBA" id="ARBA00022553"/>
    </source>
</evidence>
<keyword evidence="13" id="KW-1185">Reference proteome</keyword>
<dbReference type="CDD" id="cd00130">
    <property type="entry name" value="PAS"/>
    <property type="match status" value="3"/>
</dbReference>
<dbReference type="InterPro" id="IPR000700">
    <property type="entry name" value="PAS-assoc_C"/>
</dbReference>
<dbReference type="EC" id="2.7.13.3" evidence="2"/>
<accession>A0ABV0JGV8</accession>
<dbReference type="InterPro" id="IPR036890">
    <property type="entry name" value="HATPase_C_sf"/>
</dbReference>
<dbReference type="PANTHER" id="PTHR43547">
    <property type="entry name" value="TWO-COMPONENT HISTIDINE KINASE"/>
    <property type="match status" value="1"/>
</dbReference>
<comment type="caution">
    <text evidence="12">The sequence shown here is derived from an EMBL/GenBank/DDBJ whole genome shotgun (WGS) entry which is preliminary data.</text>
</comment>
<dbReference type="PROSITE" id="PS50113">
    <property type="entry name" value="PAC"/>
    <property type="match status" value="3"/>
</dbReference>
<dbReference type="RefSeq" id="WP_242017126.1">
    <property type="nucleotide sequence ID" value="NZ_JAMPKM010000055.1"/>
</dbReference>
<dbReference type="Gene3D" id="1.10.287.130">
    <property type="match status" value="1"/>
</dbReference>
<dbReference type="Gene3D" id="3.40.50.2300">
    <property type="match status" value="1"/>
</dbReference>
<dbReference type="PROSITE" id="PS50112">
    <property type="entry name" value="PAS"/>
    <property type="match status" value="3"/>
</dbReference>
<name>A0ABV0JGV8_9CYAN</name>
<gene>
    <name evidence="12" type="ORF">NC998_28260</name>
</gene>
<dbReference type="PRINTS" id="PR00344">
    <property type="entry name" value="BCTRLSENSOR"/>
</dbReference>
<dbReference type="InterPro" id="IPR013655">
    <property type="entry name" value="PAS_fold_3"/>
</dbReference>
<dbReference type="Gene3D" id="3.30.450.20">
    <property type="entry name" value="PAS domain"/>
    <property type="match status" value="5"/>
</dbReference>
<feature type="modified residue" description="4-aspartylphosphate" evidence="6">
    <location>
        <position position="1021"/>
    </location>
</feature>
<feature type="domain" description="PAC" evidence="11">
    <location>
        <begin position="653"/>
        <end position="706"/>
    </location>
</feature>
<keyword evidence="3 6" id="KW-0597">Phosphoprotein</keyword>
<feature type="region of interest" description="Disordered" evidence="7">
    <location>
        <begin position="1"/>
        <end position="21"/>
    </location>
</feature>
<dbReference type="SMART" id="SM00091">
    <property type="entry name" value="PAS"/>
    <property type="match status" value="4"/>
</dbReference>
<dbReference type="SMART" id="SM00448">
    <property type="entry name" value="REC"/>
    <property type="match status" value="1"/>
</dbReference>
<feature type="domain" description="PAS" evidence="10">
    <location>
        <begin position="579"/>
        <end position="650"/>
    </location>
</feature>
<dbReference type="CDD" id="cd16922">
    <property type="entry name" value="HATPase_EvgS-ArcB-TorS-like"/>
    <property type="match status" value="1"/>
</dbReference>
<feature type="domain" description="Response regulatory" evidence="9">
    <location>
        <begin position="972"/>
        <end position="1090"/>
    </location>
</feature>
<dbReference type="PANTHER" id="PTHR43547:SF2">
    <property type="entry name" value="HYBRID SIGNAL TRANSDUCTION HISTIDINE KINASE C"/>
    <property type="match status" value="1"/>
</dbReference>
<keyword evidence="4" id="KW-0808">Transferase</keyword>
<feature type="domain" description="PAC" evidence="11">
    <location>
        <begin position="525"/>
        <end position="578"/>
    </location>
</feature>
<dbReference type="SUPFAM" id="SSF55785">
    <property type="entry name" value="PYP-like sensor domain (PAS domain)"/>
    <property type="match status" value="5"/>
</dbReference>
<dbReference type="PROSITE" id="PS50109">
    <property type="entry name" value="HIS_KIN"/>
    <property type="match status" value="1"/>
</dbReference>
<dbReference type="InterPro" id="IPR001610">
    <property type="entry name" value="PAC"/>
</dbReference>
<dbReference type="SMART" id="SM00387">
    <property type="entry name" value="HATPase_c"/>
    <property type="match status" value="1"/>
</dbReference>
<evidence type="ECO:0000259" key="10">
    <source>
        <dbReference type="PROSITE" id="PS50112"/>
    </source>
</evidence>
<dbReference type="CDD" id="cd00082">
    <property type="entry name" value="HisKA"/>
    <property type="match status" value="1"/>
</dbReference>
<evidence type="ECO:0000313" key="12">
    <source>
        <dbReference type="EMBL" id="MEP0820980.1"/>
    </source>
</evidence>
<dbReference type="InterPro" id="IPR036097">
    <property type="entry name" value="HisK_dim/P_sf"/>
</dbReference>
<protein>
    <recommendedName>
        <fullName evidence="2">histidine kinase</fullName>
        <ecNumber evidence="2">2.7.13.3</ecNumber>
    </recommendedName>
</protein>
<dbReference type="Pfam" id="PF00512">
    <property type="entry name" value="HisKA"/>
    <property type="match status" value="1"/>
</dbReference>
<dbReference type="InterPro" id="IPR011006">
    <property type="entry name" value="CheY-like_superfamily"/>
</dbReference>
<dbReference type="Pfam" id="PF00072">
    <property type="entry name" value="Response_reg"/>
    <property type="match status" value="1"/>
</dbReference>
<dbReference type="InterPro" id="IPR004358">
    <property type="entry name" value="Sig_transdc_His_kin-like_C"/>
</dbReference>
<evidence type="ECO:0000259" key="9">
    <source>
        <dbReference type="PROSITE" id="PS50110"/>
    </source>
</evidence>
<evidence type="ECO:0000256" key="4">
    <source>
        <dbReference type="ARBA" id="ARBA00022777"/>
    </source>
</evidence>
<evidence type="ECO:0000259" key="8">
    <source>
        <dbReference type="PROSITE" id="PS50109"/>
    </source>
</evidence>
<dbReference type="Pfam" id="PF08447">
    <property type="entry name" value="PAS_3"/>
    <property type="match status" value="3"/>
</dbReference>
<comment type="catalytic activity">
    <reaction evidence="1">
        <text>ATP + protein L-histidine = ADP + protein N-phospho-L-histidine.</text>
        <dbReference type="EC" id="2.7.13.3"/>
    </reaction>
</comment>
<organism evidence="12 13">
    <name type="scientific">Trichocoleus desertorum GB2-A4</name>
    <dbReference type="NCBI Taxonomy" id="2933944"/>
    <lineage>
        <taxon>Bacteria</taxon>
        <taxon>Bacillati</taxon>
        <taxon>Cyanobacteriota</taxon>
        <taxon>Cyanophyceae</taxon>
        <taxon>Leptolyngbyales</taxon>
        <taxon>Trichocoleusaceae</taxon>
        <taxon>Trichocoleus</taxon>
    </lineage>
</organism>
<evidence type="ECO:0000256" key="6">
    <source>
        <dbReference type="PROSITE-ProRule" id="PRU00169"/>
    </source>
</evidence>
<dbReference type="InterPro" id="IPR003661">
    <property type="entry name" value="HisK_dim/P_dom"/>
</dbReference>
<proteinExistence type="predicted"/>
<dbReference type="SMART" id="SM00086">
    <property type="entry name" value="PAC"/>
    <property type="match status" value="3"/>
</dbReference>
<dbReference type="SUPFAM" id="SSF55874">
    <property type="entry name" value="ATPase domain of HSP90 chaperone/DNA topoisomerase II/histidine kinase"/>
    <property type="match status" value="1"/>
</dbReference>
<dbReference type="InterPro" id="IPR003594">
    <property type="entry name" value="HATPase_dom"/>
</dbReference>
<dbReference type="InterPro" id="IPR000014">
    <property type="entry name" value="PAS"/>
</dbReference>
<dbReference type="SUPFAM" id="SSF52172">
    <property type="entry name" value="CheY-like"/>
    <property type="match status" value="1"/>
</dbReference>
<dbReference type="PROSITE" id="PS50110">
    <property type="entry name" value="RESPONSE_REGULATORY"/>
    <property type="match status" value="1"/>
</dbReference>
<feature type="domain" description="Histidine kinase" evidence="8">
    <location>
        <begin position="731"/>
        <end position="949"/>
    </location>
</feature>
<sequence>MRGEEHPEMPKNPFGGGEAETVLSSYDWSQTPLGGVETWSESLKTAVQSRLAELNQAQKSEQVPQASVPSQNFIQTDALLDSAAKYQTLFESIDQGFGICEMLFDENGKPADYRFLEVNPVFEHLTGLKQATGKRMRELAPNLEAYWVEIYGRVVQSRESARFENYASALDRWFDVNAFCIGEPQDNKFAVLFTNITERKKVEQERDRFLAVGSDLQVIMSSHGYFHWVSPAFERILGWTPEEMTSRPWTDFLHPDDILASVAESVSVLSGNETFAFENRYRHKDGSYRWLLWRAQPHLEEQVLYATAVDITARKQTEFALRQSEEHYRRLFESIDEGFCTVEVLFNAEDKPFDHRVLQANPAFERQTGIANPEGKTASEFVPGLEQYWNDLYAQVIHTGESIRTEERIDALDRWLDVLVSRVGDATMRQVAVIFTDISERKQTEATLRESEQRFRLMADVVPQIVWITDAQGQLEFFNKQWSDYTGVPYKPMAAAEAVASFVHPDDGDHSMAAFNAALRIGSVFSVEQRIRSATGSYRWFLVRAEPYRDPQTGEIIRWFGASVDIHERKQAEATLLQREAQFRQLADAMPQQVWITDAQGNTQYVNQQWITYTGLSLEQIQDIHCATQMIHPDDFEATIALWQMALVTGAPYQAEFRLKHGAAQTYHWFLARAIAIRDDQGQIVQWFGTSTDIEEFRRAQAEREQLFQREQIARETAENANRIKDEFLAVLSHELRSPLNPILGWTQLLQAGKLDATRQREALATIERNAKLQTQLIEDLLDISRIMRGKLSLTVAPISLTFIISAAVETVRLAAEAKNIQIILDFAPEVGLVSGDDARLQQVIWNLLTNAVKFTPSGGQVTVELRQLDQLVQVRVTDTGKGIHPQFLPNVFEYFLQEDGSTTRRFGGLGLGLAIARQIVEMHGGTVQAESQGEGQGATFIVQLPTMHIAPFISDPVPPKIDASLRLEGVQILLVDDEPDTREFEAFVLEQSGARVTAVASGLEALQALDQSTPDVLVSDIGMAEMDGYMLLQQIRSRPSHQGGMIPAIALTAYATEMDQQQALRAGFQTHITKPVEPEVLVRAIASLSF</sequence>
<dbReference type="Pfam" id="PF02518">
    <property type="entry name" value="HATPase_c"/>
    <property type="match status" value="1"/>
</dbReference>
<feature type="domain" description="PAS" evidence="10">
    <location>
        <begin position="218"/>
        <end position="257"/>
    </location>
</feature>
<dbReference type="InterPro" id="IPR005467">
    <property type="entry name" value="His_kinase_dom"/>
</dbReference>
<dbReference type="InterPro" id="IPR035965">
    <property type="entry name" value="PAS-like_dom_sf"/>
</dbReference>
<evidence type="ECO:0000313" key="13">
    <source>
        <dbReference type="Proteomes" id="UP001464891"/>
    </source>
</evidence>